<accession>A0A5C4WXA6</accession>
<comment type="caution">
    <text evidence="2">The sequence shown here is derived from an EMBL/GenBank/DDBJ whole genome shotgun (WGS) entry which is preliminary data.</text>
</comment>
<dbReference type="Proteomes" id="UP000314223">
    <property type="component" value="Unassembled WGS sequence"/>
</dbReference>
<dbReference type="InterPro" id="IPR009100">
    <property type="entry name" value="AcylCoA_DH/oxidase_NM_dom_sf"/>
</dbReference>
<dbReference type="RefSeq" id="WP_139470072.1">
    <property type="nucleotide sequence ID" value="NZ_BMJG01000032.1"/>
</dbReference>
<dbReference type="EMBL" id="VDMQ01000013">
    <property type="protein sequence ID" value="TNM52978.1"/>
    <property type="molecule type" value="Genomic_DNA"/>
</dbReference>
<gene>
    <name evidence="2" type="ORF">FHQ09_16995</name>
    <name evidence="1" type="ORF">GCM10010974_36760</name>
</gene>
<dbReference type="Proteomes" id="UP000632322">
    <property type="component" value="Unassembled WGS sequence"/>
</dbReference>
<dbReference type="SUPFAM" id="SSF56645">
    <property type="entry name" value="Acyl-CoA dehydrogenase NM domain-like"/>
    <property type="match status" value="1"/>
</dbReference>
<evidence type="ECO:0000313" key="1">
    <source>
        <dbReference type="EMBL" id="GGC51289.1"/>
    </source>
</evidence>
<reference evidence="1" key="4">
    <citation type="submission" date="2024-05" db="EMBL/GenBank/DDBJ databases">
        <authorList>
            <person name="Sun Q."/>
            <person name="Zhou Y."/>
        </authorList>
    </citation>
    <scope>NUCLEOTIDE SEQUENCE</scope>
    <source>
        <strain evidence="1">CGMCC 1.15472</strain>
    </source>
</reference>
<dbReference type="AlphaFoldDB" id="A0A5C4WXA6"/>
<reference evidence="1" key="1">
    <citation type="journal article" date="2014" name="Int. J. Syst. Evol. Microbiol.">
        <title>Complete genome of a new Firmicutes species belonging to the dominant human colonic microbiota ('Ruminococcus bicirculans') reveals two chromosomes and a selective capacity to utilize plant glucans.</title>
        <authorList>
            <consortium name="NISC Comparative Sequencing Program"/>
            <person name="Wegmann U."/>
            <person name="Louis P."/>
            <person name="Goesmann A."/>
            <person name="Henrissat B."/>
            <person name="Duncan S.H."/>
            <person name="Flint H.J."/>
        </authorList>
    </citation>
    <scope>NUCLEOTIDE SEQUENCE</scope>
    <source>
        <strain evidence="1">CGMCC 1.15472</strain>
    </source>
</reference>
<organism evidence="2 3">
    <name type="scientific">Brevibacterium sediminis</name>
    <dbReference type="NCBI Taxonomy" id="1857024"/>
    <lineage>
        <taxon>Bacteria</taxon>
        <taxon>Bacillati</taxon>
        <taxon>Actinomycetota</taxon>
        <taxon>Actinomycetes</taxon>
        <taxon>Micrococcales</taxon>
        <taxon>Brevibacteriaceae</taxon>
        <taxon>Brevibacterium</taxon>
    </lineage>
</organism>
<dbReference type="Gene3D" id="2.40.110.10">
    <property type="entry name" value="Butyryl-CoA Dehydrogenase, subunit A, domain 2"/>
    <property type="match status" value="1"/>
</dbReference>
<evidence type="ECO:0000313" key="4">
    <source>
        <dbReference type="Proteomes" id="UP000632322"/>
    </source>
</evidence>
<evidence type="ECO:0000313" key="2">
    <source>
        <dbReference type="EMBL" id="TNM52978.1"/>
    </source>
</evidence>
<reference evidence="4" key="2">
    <citation type="journal article" date="2019" name="Int. J. Syst. Evol. Microbiol.">
        <title>The Global Catalogue of Microorganisms (GCM) 10K type strain sequencing project: providing services to taxonomists for standard genome sequencing and annotation.</title>
        <authorList>
            <consortium name="The Broad Institute Genomics Platform"/>
            <consortium name="The Broad Institute Genome Sequencing Center for Infectious Disease"/>
            <person name="Wu L."/>
            <person name="Ma J."/>
        </authorList>
    </citation>
    <scope>NUCLEOTIDE SEQUENCE [LARGE SCALE GENOMIC DNA]</scope>
    <source>
        <strain evidence="4">CGMCC 1.15472</strain>
    </source>
</reference>
<evidence type="ECO:0000313" key="3">
    <source>
        <dbReference type="Proteomes" id="UP000314223"/>
    </source>
</evidence>
<reference evidence="2 3" key="3">
    <citation type="submission" date="2019-06" db="EMBL/GenBank/DDBJ databases">
        <authorList>
            <person name="Mardanova A.M."/>
            <person name="Pudova D.S."/>
            <person name="Shagimardanova E.I."/>
            <person name="Gogoleva N.E."/>
            <person name="Lutfullin M.T."/>
            <person name="Hadieva G.F."/>
            <person name="Sharipova M.R."/>
        </authorList>
    </citation>
    <scope>NUCLEOTIDE SEQUENCE [LARGE SCALE GENOMIC DNA]</scope>
    <source>
        <strain evidence="2 3">MG-1</strain>
    </source>
</reference>
<name>A0A5C4WXA6_9MICO</name>
<keyword evidence="4" id="KW-1185">Reference proteome</keyword>
<sequence>MNTQHRLDVTGMISAPLGSWRDERACQDDLRKLVTSNAQTADKVRALSRFLGLTGTTSHMRQWESLLEVAAIDVAVARMLEPHVDALGILAEAGHDAPDGSTWGVYAAESPAHVLTVGAEGEQTVIDGEKAWCSLAAELSHAIVIAGSDGGSYACAVDLRDPRAQAQPTAWPSVGLQEIPSGSVAFTKTPVTVLGPPNWYLDRTAFAWGGIRVAACWFGAAVGLARNAVRRHSKRSNPSTVGEMLIGQLEAEIFSIRSVFAQAAAAADGSDEYSRARAWTVALTVRNIVYSGVRRIQHLSREIAGPAALTGDVGFAKADADLTVYISQHHGPRDEAALGTELRTKVDHNGF</sequence>
<dbReference type="EMBL" id="BMJG01000032">
    <property type="protein sequence ID" value="GGC51289.1"/>
    <property type="molecule type" value="Genomic_DNA"/>
</dbReference>
<protein>
    <submittedName>
        <fullName evidence="1">Acyl-CoA dehydrogenase</fullName>
    </submittedName>
</protein>
<dbReference type="GO" id="GO:0016627">
    <property type="term" value="F:oxidoreductase activity, acting on the CH-CH group of donors"/>
    <property type="evidence" value="ECO:0007669"/>
    <property type="project" value="InterPro"/>
</dbReference>
<proteinExistence type="predicted"/>
<dbReference type="InterPro" id="IPR046373">
    <property type="entry name" value="Acyl-CoA_Oxase/DH_mid-dom_sf"/>
</dbReference>